<proteinExistence type="predicted"/>
<reference evidence="1 2" key="1">
    <citation type="journal article" date="2016" name="Nat. Commun.">
        <title>Thousands of microbial genomes shed light on interconnected biogeochemical processes in an aquifer system.</title>
        <authorList>
            <person name="Anantharaman K."/>
            <person name="Brown C.T."/>
            <person name="Hug L.A."/>
            <person name="Sharon I."/>
            <person name="Castelle C.J."/>
            <person name="Probst A.J."/>
            <person name="Thomas B.C."/>
            <person name="Singh A."/>
            <person name="Wilkins M.J."/>
            <person name="Karaoz U."/>
            <person name="Brodie E.L."/>
            <person name="Williams K.H."/>
            <person name="Hubbard S.S."/>
            <person name="Banfield J.F."/>
        </authorList>
    </citation>
    <scope>NUCLEOTIDE SEQUENCE [LARGE SCALE GENOMIC DNA]</scope>
</reference>
<gene>
    <name evidence="1" type="ORF">A2Y62_19520</name>
</gene>
<dbReference type="STRING" id="1817863.A2Y62_19520"/>
<organism evidence="1 2">
    <name type="scientific">Candidatus Fischerbacteria bacterium RBG_13_37_8</name>
    <dbReference type="NCBI Taxonomy" id="1817863"/>
    <lineage>
        <taxon>Bacteria</taxon>
        <taxon>Candidatus Fischeribacteriota</taxon>
    </lineage>
</organism>
<evidence type="ECO:0000313" key="2">
    <source>
        <dbReference type="Proteomes" id="UP000178943"/>
    </source>
</evidence>
<sequence>MEMVLFFLSEDIAPYFEQGVQACNNALQANPESADALGMLSNIYFRMGDYVIDQGKDPIEYLQKAIKYADQALNKRPRDENLHSNKGNIFWKKAFYEQKHGQNS</sequence>
<protein>
    <submittedName>
        <fullName evidence="1">Uncharacterized protein</fullName>
    </submittedName>
</protein>
<dbReference type="EMBL" id="MFGW01000016">
    <property type="protein sequence ID" value="OGF68141.1"/>
    <property type="molecule type" value="Genomic_DNA"/>
</dbReference>
<dbReference type="InterPro" id="IPR011990">
    <property type="entry name" value="TPR-like_helical_dom_sf"/>
</dbReference>
<dbReference type="AlphaFoldDB" id="A0A1F5VYL2"/>
<name>A0A1F5VYL2_9BACT</name>
<accession>A0A1F5VYL2</accession>
<dbReference type="Pfam" id="PF06552">
    <property type="entry name" value="TOM20_plant"/>
    <property type="match status" value="1"/>
</dbReference>
<dbReference type="SUPFAM" id="SSF48452">
    <property type="entry name" value="TPR-like"/>
    <property type="match status" value="1"/>
</dbReference>
<dbReference type="Proteomes" id="UP000178943">
    <property type="component" value="Unassembled WGS sequence"/>
</dbReference>
<comment type="caution">
    <text evidence="1">The sequence shown here is derived from an EMBL/GenBank/DDBJ whole genome shotgun (WGS) entry which is preliminary data.</text>
</comment>
<dbReference type="Gene3D" id="1.25.40.10">
    <property type="entry name" value="Tetratricopeptide repeat domain"/>
    <property type="match status" value="1"/>
</dbReference>
<evidence type="ECO:0000313" key="1">
    <source>
        <dbReference type="EMBL" id="OGF68141.1"/>
    </source>
</evidence>